<feature type="non-terminal residue" evidence="2">
    <location>
        <position position="1"/>
    </location>
</feature>
<dbReference type="EMBL" id="GECU01015279">
    <property type="protein sequence ID" value="JAS92427.1"/>
    <property type="molecule type" value="Transcribed_RNA"/>
</dbReference>
<evidence type="ECO:0000256" key="1">
    <source>
        <dbReference type="SAM" id="MobiDB-lite"/>
    </source>
</evidence>
<dbReference type="AlphaFoldDB" id="A0A1B6IZU0"/>
<feature type="compositionally biased region" description="Polar residues" evidence="1">
    <location>
        <begin position="30"/>
        <end position="40"/>
    </location>
</feature>
<reference evidence="2" key="1">
    <citation type="submission" date="2015-11" db="EMBL/GenBank/DDBJ databases">
        <title>De novo transcriptome assembly of four potential Pierce s Disease insect vectors from Arizona vineyards.</title>
        <authorList>
            <person name="Tassone E.E."/>
        </authorList>
    </citation>
    <scope>NUCLEOTIDE SEQUENCE</scope>
</reference>
<feature type="compositionally biased region" description="Basic and acidic residues" evidence="1">
    <location>
        <begin position="68"/>
        <end position="88"/>
    </location>
</feature>
<proteinExistence type="predicted"/>
<accession>A0A1B6IZU0</accession>
<feature type="non-terminal residue" evidence="2">
    <location>
        <position position="111"/>
    </location>
</feature>
<feature type="compositionally biased region" description="Basic residues" evidence="1">
    <location>
        <begin position="53"/>
        <end position="62"/>
    </location>
</feature>
<protein>
    <submittedName>
        <fullName evidence="2">Uncharacterized protein</fullName>
    </submittedName>
</protein>
<evidence type="ECO:0000313" key="2">
    <source>
        <dbReference type="EMBL" id="JAS92427.1"/>
    </source>
</evidence>
<gene>
    <name evidence="2" type="ORF">g.56040</name>
</gene>
<feature type="region of interest" description="Disordered" evidence="1">
    <location>
        <begin position="28"/>
        <end position="89"/>
    </location>
</feature>
<organism evidence="2">
    <name type="scientific">Homalodisca liturata</name>
    <dbReference type="NCBI Taxonomy" id="320908"/>
    <lineage>
        <taxon>Eukaryota</taxon>
        <taxon>Metazoa</taxon>
        <taxon>Ecdysozoa</taxon>
        <taxon>Arthropoda</taxon>
        <taxon>Hexapoda</taxon>
        <taxon>Insecta</taxon>
        <taxon>Pterygota</taxon>
        <taxon>Neoptera</taxon>
        <taxon>Paraneoptera</taxon>
        <taxon>Hemiptera</taxon>
        <taxon>Auchenorrhyncha</taxon>
        <taxon>Membracoidea</taxon>
        <taxon>Cicadellidae</taxon>
        <taxon>Cicadellinae</taxon>
        <taxon>Proconiini</taxon>
        <taxon>Homalodisca</taxon>
    </lineage>
</organism>
<sequence>IEFANDCDNMALVDLRDHVIPSLVNGEDLISNNCDQSTQKPFEMNDFPDPKRTKLKASKRVRQSNDLSSEKNHTESYGTQEKKMKQPECSKTACEFDQTHFTKKTKRQNKK</sequence>
<name>A0A1B6IZU0_9HEMI</name>